<evidence type="ECO:0000313" key="3">
    <source>
        <dbReference type="Proteomes" id="UP000028725"/>
    </source>
</evidence>
<dbReference type="EMBL" id="JMCB01000006">
    <property type="protein sequence ID" value="KFE68520.1"/>
    <property type="molecule type" value="Genomic_DNA"/>
</dbReference>
<dbReference type="Pfam" id="PF01522">
    <property type="entry name" value="Polysacc_deac_1"/>
    <property type="match status" value="1"/>
</dbReference>
<organism evidence="2 3">
    <name type="scientific">Hyalangium minutum</name>
    <dbReference type="NCBI Taxonomy" id="394096"/>
    <lineage>
        <taxon>Bacteria</taxon>
        <taxon>Pseudomonadati</taxon>
        <taxon>Myxococcota</taxon>
        <taxon>Myxococcia</taxon>
        <taxon>Myxococcales</taxon>
        <taxon>Cystobacterineae</taxon>
        <taxon>Archangiaceae</taxon>
        <taxon>Hyalangium</taxon>
    </lineage>
</organism>
<dbReference type="Gene3D" id="3.20.20.370">
    <property type="entry name" value="Glycoside hydrolase/deacetylase"/>
    <property type="match status" value="1"/>
</dbReference>
<dbReference type="RefSeq" id="WP_044189361.1">
    <property type="nucleotide sequence ID" value="NZ_JMCB01000006.1"/>
</dbReference>
<dbReference type="GO" id="GO:0016810">
    <property type="term" value="F:hydrolase activity, acting on carbon-nitrogen (but not peptide) bonds"/>
    <property type="evidence" value="ECO:0007669"/>
    <property type="project" value="InterPro"/>
</dbReference>
<dbReference type="InterPro" id="IPR011330">
    <property type="entry name" value="Glyco_hydro/deAcase_b/a-brl"/>
</dbReference>
<evidence type="ECO:0000259" key="1">
    <source>
        <dbReference type="PROSITE" id="PS51677"/>
    </source>
</evidence>
<dbReference type="OrthoDB" id="5352625at2"/>
<gene>
    <name evidence="2" type="ORF">DB31_7757</name>
</gene>
<dbReference type="GO" id="GO:0016020">
    <property type="term" value="C:membrane"/>
    <property type="evidence" value="ECO:0007669"/>
    <property type="project" value="TreeGrafter"/>
</dbReference>
<dbReference type="SUPFAM" id="SSF88713">
    <property type="entry name" value="Glycoside hydrolase/deacetylase"/>
    <property type="match status" value="1"/>
</dbReference>
<accession>A0A085WLF7</accession>
<keyword evidence="3" id="KW-1185">Reference proteome</keyword>
<dbReference type="GO" id="GO:0005975">
    <property type="term" value="P:carbohydrate metabolic process"/>
    <property type="evidence" value="ECO:0007669"/>
    <property type="project" value="InterPro"/>
</dbReference>
<dbReference type="InterPro" id="IPR002509">
    <property type="entry name" value="NODB_dom"/>
</dbReference>
<dbReference type="AlphaFoldDB" id="A0A085WLF7"/>
<feature type="domain" description="NodB homology" evidence="1">
    <location>
        <begin position="11"/>
        <end position="207"/>
    </location>
</feature>
<evidence type="ECO:0000313" key="2">
    <source>
        <dbReference type="EMBL" id="KFE68520.1"/>
    </source>
</evidence>
<name>A0A085WLF7_9BACT</name>
<protein>
    <submittedName>
        <fullName evidence="2">Polysaccharide deacetylase</fullName>
    </submittedName>
</protein>
<sequence>MSSSPGTAATPGLILTFDDGPLDDKGKDVALKTTLDVLGASGITGTFYVLGEEVQKAPALAKLIVDRGHSLQSHAFSHVALPKLPEAKIRESLQKTQEVIFQISGVRPNRLRPPYGAGWVGLKSEVLIKVAAELGLKLTAWDVDTNDWKSPRGLLDSRKFYPARQDWKPLSIRRSRPLDVLMHVNQDTSKDLQAFIFDLLKEGWEFRTYEDMPKPPSSAVA</sequence>
<dbReference type="Proteomes" id="UP000028725">
    <property type="component" value="Unassembled WGS sequence"/>
</dbReference>
<dbReference type="PANTHER" id="PTHR10587:SF80">
    <property type="entry name" value="CHITOOLIGOSACCHARIDE DEACETYLASE"/>
    <property type="match status" value="1"/>
</dbReference>
<dbReference type="CDD" id="cd10917">
    <property type="entry name" value="CE4_NodB_like_6s_7s"/>
    <property type="match status" value="1"/>
</dbReference>
<dbReference type="PANTHER" id="PTHR10587">
    <property type="entry name" value="GLYCOSYL TRANSFERASE-RELATED"/>
    <property type="match status" value="1"/>
</dbReference>
<proteinExistence type="predicted"/>
<dbReference type="STRING" id="394096.DB31_7757"/>
<dbReference type="PROSITE" id="PS51677">
    <property type="entry name" value="NODB"/>
    <property type="match status" value="1"/>
</dbReference>
<reference evidence="2 3" key="1">
    <citation type="submission" date="2014-04" db="EMBL/GenBank/DDBJ databases">
        <title>Genome assembly of Hyalangium minutum DSM 14724.</title>
        <authorList>
            <person name="Sharma G."/>
            <person name="Subramanian S."/>
        </authorList>
    </citation>
    <scope>NUCLEOTIDE SEQUENCE [LARGE SCALE GENOMIC DNA]</scope>
    <source>
        <strain evidence="2 3">DSM 14724</strain>
    </source>
</reference>
<comment type="caution">
    <text evidence="2">The sequence shown here is derived from an EMBL/GenBank/DDBJ whole genome shotgun (WGS) entry which is preliminary data.</text>
</comment>
<dbReference type="InterPro" id="IPR050248">
    <property type="entry name" value="Polysacc_deacetylase_ArnD"/>
</dbReference>